<dbReference type="GO" id="GO:0032580">
    <property type="term" value="C:Golgi cisterna membrane"/>
    <property type="evidence" value="ECO:0007669"/>
    <property type="project" value="UniProtKB-SubCell"/>
</dbReference>
<accession>A0A151NW73</accession>
<keyword evidence="13" id="KW-0812">Transmembrane</keyword>
<dbReference type="EMBL" id="AKHW03001786">
    <property type="protein sequence ID" value="KYO40973.1"/>
    <property type="molecule type" value="Genomic_DNA"/>
</dbReference>
<dbReference type="Gene3D" id="1.20.1270.60">
    <property type="entry name" value="Arfaptin homology (AH) domain/BAR domain"/>
    <property type="match status" value="1"/>
</dbReference>
<keyword evidence="16 49" id="KW-0863">Zinc-finger</keyword>
<comment type="catalytic activity">
    <reaction evidence="38">
        <text>a globoside GalGb4Cer + CMP-N-acetyl-beta-neuraminate = a globoside MSGG + CMP + H(+)</text>
        <dbReference type="Rhea" id="RHEA:65372"/>
        <dbReference type="ChEBI" id="CHEBI:15378"/>
        <dbReference type="ChEBI" id="CHEBI:57812"/>
        <dbReference type="ChEBI" id="CHEBI:60377"/>
        <dbReference type="ChEBI" id="CHEBI:140623"/>
        <dbReference type="ChEBI" id="CHEBI:140691"/>
    </reaction>
    <physiologicalReaction direction="left-to-right" evidence="38">
        <dbReference type="Rhea" id="RHEA:65373"/>
    </physiologicalReaction>
</comment>
<evidence type="ECO:0000256" key="28">
    <source>
        <dbReference type="ARBA" id="ARBA00037859"/>
    </source>
</evidence>
<feature type="domain" description="SH3" evidence="52">
    <location>
        <begin position="945"/>
        <end position="1007"/>
    </location>
</feature>
<dbReference type="SMART" id="SM00233">
    <property type="entry name" value="PH"/>
    <property type="match status" value="1"/>
</dbReference>
<dbReference type="STRING" id="8496.A0A151NW73"/>
<dbReference type="PANTHER" id="PTHR45854">
    <property type="entry name" value="ASAP FAMILY MEMBER"/>
    <property type="match status" value="1"/>
</dbReference>
<keyword evidence="22 50" id="KW-0175">Coiled coil</keyword>
<evidence type="ECO:0000256" key="36">
    <source>
        <dbReference type="ARBA" id="ARBA00043816"/>
    </source>
</evidence>
<name>A0A151NW73_ALLMI</name>
<evidence type="ECO:0000256" key="43">
    <source>
        <dbReference type="ARBA" id="ARBA00075651"/>
    </source>
</evidence>
<dbReference type="PROSITE" id="PS50088">
    <property type="entry name" value="ANK_REPEAT"/>
    <property type="match status" value="1"/>
</dbReference>
<organism evidence="55 56">
    <name type="scientific">Alligator mississippiensis</name>
    <name type="common">American alligator</name>
    <dbReference type="NCBI Taxonomy" id="8496"/>
    <lineage>
        <taxon>Eukaryota</taxon>
        <taxon>Metazoa</taxon>
        <taxon>Chordata</taxon>
        <taxon>Craniata</taxon>
        <taxon>Vertebrata</taxon>
        <taxon>Euteleostomi</taxon>
        <taxon>Archelosauria</taxon>
        <taxon>Archosauria</taxon>
        <taxon>Crocodylia</taxon>
        <taxon>Alligatoridae</taxon>
        <taxon>Alligatorinae</taxon>
        <taxon>Alligator</taxon>
    </lineage>
</organism>
<evidence type="ECO:0000256" key="8">
    <source>
        <dbReference type="ARBA" id="ARBA00022468"/>
    </source>
</evidence>
<dbReference type="EC" id="2.4.3.2" evidence="29"/>
<evidence type="ECO:0000256" key="4">
    <source>
        <dbReference type="ARBA" id="ARBA00004922"/>
    </source>
</evidence>
<evidence type="ECO:0000256" key="32">
    <source>
        <dbReference type="ARBA" id="ARBA00042990"/>
    </source>
</evidence>
<dbReference type="FunFam" id="1.25.40.950:FF:000001">
    <property type="entry name" value="Arf-GAP with SH3 domain, ANK repeat and PH domain-containing protein 1"/>
    <property type="match status" value="1"/>
</dbReference>
<keyword evidence="18" id="KW-0735">Signal-anchor</keyword>
<keyword evidence="11" id="KW-0328">Glycosyltransferase</keyword>
<evidence type="ECO:0000256" key="11">
    <source>
        <dbReference type="ARBA" id="ARBA00022676"/>
    </source>
</evidence>
<evidence type="ECO:0000256" key="33">
    <source>
        <dbReference type="ARBA" id="ARBA00042991"/>
    </source>
</evidence>
<feature type="domain" description="PH" evidence="53">
    <location>
        <begin position="321"/>
        <end position="413"/>
    </location>
</feature>
<keyword evidence="23" id="KW-0443">Lipid metabolism</keyword>
<evidence type="ECO:0000256" key="30">
    <source>
        <dbReference type="ARBA" id="ARBA00039107"/>
    </source>
</evidence>
<evidence type="ECO:0000256" key="35">
    <source>
        <dbReference type="ARBA" id="ARBA00043773"/>
    </source>
</evidence>
<dbReference type="GO" id="GO:0047288">
    <property type="term" value="F:beta-D-galactosyl-(1-&gt;3)-N-acetyl-beta-D-galactosaminide alpha-2,3- sialyltransferase"/>
    <property type="evidence" value="ECO:0007669"/>
    <property type="project" value="UniProtKB-EC"/>
</dbReference>
<keyword evidence="25" id="KW-1015">Disulfide bond</keyword>
<comment type="catalytic activity">
    <reaction evidence="35">
        <text>a ganglioside GM1 (d18:1(4E)) + CMP-N-acetyl-beta-neuraminate = a ganglioside GD1a (d18:1(4E)) + CMP + H(+)</text>
        <dbReference type="Rhea" id="RHEA:18021"/>
        <dbReference type="ChEBI" id="CHEBI:15378"/>
        <dbReference type="ChEBI" id="CHEBI:57812"/>
        <dbReference type="ChEBI" id="CHEBI:60377"/>
        <dbReference type="ChEBI" id="CHEBI:77709"/>
        <dbReference type="ChEBI" id="CHEBI:78445"/>
        <dbReference type="EC" id="2.4.3.2"/>
    </reaction>
    <physiologicalReaction direction="left-to-right" evidence="35">
        <dbReference type="Rhea" id="RHEA:18022"/>
    </physiologicalReaction>
</comment>
<dbReference type="GO" id="GO:0003836">
    <property type="term" value="F:beta-galactoside (CMP) alpha-2,3-sialyltransferase activity"/>
    <property type="evidence" value="ECO:0007669"/>
    <property type="project" value="UniProtKB-EC"/>
</dbReference>
<dbReference type="GO" id="GO:0000139">
    <property type="term" value="C:Golgi membrane"/>
    <property type="evidence" value="ECO:0007669"/>
    <property type="project" value="UniProtKB-SubCell"/>
</dbReference>
<dbReference type="PROSITE" id="PS50115">
    <property type="entry name" value="ARFGAP"/>
    <property type="match status" value="1"/>
</dbReference>
<keyword evidence="8" id="KW-0343">GTPase activation</keyword>
<comment type="pathway">
    <text evidence="4">Protein modification; protein glycosylation.</text>
</comment>
<dbReference type="GO" id="GO:0008270">
    <property type="term" value="F:zinc ion binding"/>
    <property type="evidence" value="ECO:0007669"/>
    <property type="project" value="UniProtKB-KW"/>
</dbReference>
<dbReference type="Pfam" id="PF12796">
    <property type="entry name" value="Ank_2"/>
    <property type="match status" value="1"/>
</dbReference>
<feature type="repeat" description="ANK" evidence="47">
    <location>
        <begin position="633"/>
        <end position="665"/>
    </location>
</feature>
<dbReference type="SMART" id="SM00105">
    <property type="entry name" value="ArfGap"/>
    <property type="match status" value="1"/>
</dbReference>
<evidence type="ECO:0000256" key="24">
    <source>
        <dbReference type="ARBA" id="ARBA00023136"/>
    </source>
</evidence>
<dbReference type="InterPro" id="IPR004148">
    <property type="entry name" value="BAR_dom"/>
</dbReference>
<keyword evidence="10" id="KW-0964">Secreted</keyword>
<dbReference type="InterPro" id="IPR037844">
    <property type="entry name" value="PH_ASAP"/>
</dbReference>
<dbReference type="InterPro" id="IPR001164">
    <property type="entry name" value="ArfGAP_dom"/>
</dbReference>
<evidence type="ECO:0000256" key="27">
    <source>
        <dbReference type="ARBA" id="ARBA00036292"/>
    </source>
</evidence>
<evidence type="ECO:0000256" key="46">
    <source>
        <dbReference type="ARBA" id="ARBA00082805"/>
    </source>
</evidence>
<evidence type="ECO:0000256" key="45">
    <source>
        <dbReference type="ARBA" id="ARBA00081332"/>
    </source>
</evidence>
<protein>
    <recommendedName>
        <fullName evidence="41">Arf-GAP with SH3 domain, ANK repeat and PH domain-containing protein 3</fullName>
        <ecNumber evidence="29">2.4.3.2</ecNumber>
        <ecNumber evidence="30">2.4.3.4</ecNumber>
    </recommendedName>
    <alternativeName>
        <fullName evidence="42">CMP-N-acetylneuraminate-beta-galactosamide-alpha-2,3-sialyltransferase 2</fullName>
    </alternativeName>
    <alternativeName>
        <fullName evidence="43">Development and differentiation-enhancing factor-like 1</fullName>
    </alternativeName>
    <alternativeName>
        <fullName evidence="33">Gal-NAc6S</fullName>
    </alternativeName>
    <alternativeName>
        <fullName evidence="31">Gal-beta-1,3-GalNAc-alpha-2,3-sialyltransferase</fullName>
    </alternativeName>
    <alternativeName>
        <fullName evidence="32">Monosialoganglioside sialyltransferase</fullName>
    </alternativeName>
    <alternativeName>
        <fullName evidence="44">ST3Gal II</fullName>
    </alternativeName>
    <alternativeName>
        <fullName evidence="45">ST3GalA.2</fullName>
    </alternativeName>
    <alternativeName>
        <fullName evidence="46">Sialyltransferase 4B</fullName>
    </alternativeName>
</protein>
<dbReference type="InterPro" id="IPR001849">
    <property type="entry name" value="PH_domain"/>
</dbReference>
<evidence type="ECO:0000256" key="9">
    <source>
        <dbReference type="ARBA" id="ARBA00022490"/>
    </source>
</evidence>
<evidence type="ECO:0000256" key="19">
    <source>
        <dbReference type="ARBA" id="ARBA00022989"/>
    </source>
</evidence>
<evidence type="ECO:0000256" key="42">
    <source>
        <dbReference type="ARBA" id="ARBA00072809"/>
    </source>
</evidence>
<dbReference type="Proteomes" id="UP000050525">
    <property type="component" value="Unassembled WGS sequence"/>
</dbReference>
<evidence type="ECO:0000256" key="39">
    <source>
        <dbReference type="ARBA" id="ARBA00054302"/>
    </source>
</evidence>
<evidence type="ECO:0000256" key="40">
    <source>
        <dbReference type="ARBA" id="ARBA00062545"/>
    </source>
</evidence>
<keyword evidence="26" id="KW-0325">Glycoprotein</keyword>
<evidence type="ECO:0000256" key="2">
    <source>
        <dbReference type="ARBA" id="ARBA00004496"/>
    </source>
</evidence>
<keyword evidence="19" id="KW-1133">Transmembrane helix</keyword>
<evidence type="ECO:0000256" key="5">
    <source>
        <dbReference type="ARBA" id="ARBA00004934"/>
    </source>
</evidence>
<dbReference type="Gene3D" id="1.10.220.150">
    <property type="entry name" value="Arf GTPase activating protein"/>
    <property type="match status" value="1"/>
</dbReference>
<keyword evidence="21 47" id="KW-0040">ANK repeat</keyword>
<evidence type="ECO:0000256" key="1">
    <source>
        <dbReference type="ARBA" id="ARBA00004323"/>
    </source>
</evidence>
<dbReference type="SUPFAM" id="SSF57863">
    <property type="entry name" value="ArfGap/RecO-like zinc finger"/>
    <property type="match status" value="1"/>
</dbReference>
<keyword evidence="20" id="KW-0333">Golgi apparatus</keyword>
<evidence type="ECO:0000256" key="50">
    <source>
        <dbReference type="SAM" id="Coils"/>
    </source>
</evidence>
<evidence type="ECO:0000256" key="17">
    <source>
        <dbReference type="ARBA" id="ARBA00022833"/>
    </source>
</evidence>
<evidence type="ECO:0000256" key="14">
    <source>
        <dbReference type="ARBA" id="ARBA00022723"/>
    </source>
</evidence>
<evidence type="ECO:0000256" key="29">
    <source>
        <dbReference type="ARBA" id="ARBA00039106"/>
    </source>
</evidence>
<evidence type="ECO:0000256" key="25">
    <source>
        <dbReference type="ARBA" id="ARBA00023157"/>
    </source>
</evidence>
<dbReference type="InterPro" id="IPR002110">
    <property type="entry name" value="Ankyrin_rpt"/>
</dbReference>
<evidence type="ECO:0000256" key="12">
    <source>
        <dbReference type="ARBA" id="ARBA00022679"/>
    </source>
</evidence>
<dbReference type="Gene3D" id="1.25.40.950">
    <property type="match status" value="1"/>
</dbReference>
<evidence type="ECO:0000256" key="7">
    <source>
        <dbReference type="ARBA" id="ARBA00022443"/>
    </source>
</evidence>
<dbReference type="FunFam" id="2.30.29.30:FF:000012">
    <property type="entry name" value="Arf-GAP with SH3 domain, ANK repeat and PH domain-containing protein 2"/>
    <property type="match status" value="1"/>
</dbReference>
<comment type="function">
    <text evidence="39">Promotes cell proliferation.</text>
</comment>
<dbReference type="InterPro" id="IPR011993">
    <property type="entry name" value="PH-like_dom_sf"/>
</dbReference>
<evidence type="ECO:0000313" key="55">
    <source>
        <dbReference type="EMBL" id="KYO40973.1"/>
    </source>
</evidence>
<reference evidence="55 56" key="1">
    <citation type="journal article" date="2012" name="Genome Biol.">
        <title>Sequencing three crocodilian genomes to illuminate the evolution of archosaurs and amniotes.</title>
        <authorList>
            <person name="St John J.A."/>
            <person name="Braun E.L."/>
            <person name="Isberg S.R."/>
            <person name="Miles L.G."/>
            <person name="Chong A.Y."/>
            <person name="Gongora J."/>
            <person name="Dalzell P."/>
            <person name="Moran C."/>
            <person name="Bed'hom B."/>
            <person name="Abzhanov A."/>
            <person name="Burgess S.C."/>
            <person name="Cooksey A.M."/>
            <person name="Castoe T.A."/>
            <person name="Crawford N.G."/>
            <person name="Densmore L.D."/>
            <person name="Drew J.C."/>
            <person name="Edwards S.V."/>
            <person name="Faircloth B.C."/>
            <person name="Fujita M.K."/>
            <person name="Greenwold M.J."/>
            <person name="Hoffmann F.G."/>
            <person name="Howard J.M."/>
            <person name="Iguchi T."/>
            <person name="Janes D.E."/>
            <person name="Khan S.Y."/>
            <person name="Kohno S."/>
            <person name="de Koning A.J."/>
            <person name="Lance S.L."/>
            <person name="McCarthy F.M."/>
            <person name="McCormack J.E."/>
            <person name="Merchant M.E."/>
            <person name="Peterson D.G."/>
            <person name="Pollock D.D."/>
            <person name="Pourmand N."/>
            <person name="Raney B.J."/>
            <person name="Roessler K.A."/>
            <person name="Sanford J.R."/>
            <person name="Sawyer R.H."/>
            <person name="Schmidt C.J."/>
            <person name="Triplett E.W."/>
            <person name="Tuberville T.D."/>
            <person name="Venegas-Anaya M."/>
            <person name="Howard J.T."/>
            <person name="Jarvis E.D."/>
            <person name="Guillette L.J.Jr."/>
            <person name="Glenn T.C."/>
            <person name="Green R.E."/>
            <person name="Ray D.A."/>
        </authorList>
    </citation>
    <scope>NUCLEOTIDE SEQUENCE [LARGE SCALE GENOMIC DNA]</scope>
    <source>
        <strain evidence="55">KSC_2009_1</strain>
    </source>
</reference>
<comment type="caution">
    <text evidence="55">The sequence shown here is derived from an EMBL/GenBank/DDBJ whole genome shotgun (WGS) entry which is preliminary data.</text>
</comment>
<comment type="pathway">
    <text evidence="5">Glycolipid biosynthesis.</text>
</comment>
<dbReference type="Pfam" id="PF00777">
    <property type="entry name" value="Glyco_transf_29"/>
    <property type="match status" value="1"/>
</dbReference>
<dbReference type="Pfam" id="PF00169">
    <property type="entry name" value="PH"/>
    <property type="match status" value="1"/>
</dbReference>
<proteinExistence type="inferred from homology"/>
<dbReference type="FunFam" id="1.20.1270.60:FF:000036">
    <property type="entry name" value="Arf-GAP with SH3 domain, ANK repeat and PH domain-containing protein 3"/>
    <property type="match status" value="1"/>
</dbReference>
<evidence type="ECO:0000256" key="23">
    <source>
        <dbReference type="ARBA" id="ARBA00023098"/>
    </source>
</evidence>
<comment type="catalytic activity">
    <reaction evidence="36">
        <text>a ganglioside GA1 + CMP-N-acetyl-beta-neuraminate = a ganglioside GM1b + CMP + H(+)</text>
        <dbReference type="Rhea" id="RHEA:48244"/>
        <dbReference type="ChEBI" id="CHEBI:15378"/>
        <dbReference type="ChEBI" id="CHEBI:57812"/>
        <dbReference type="ChEBI" id="CHEBI:60377"/>
        <dbReference type="ChEBI" id="CHEBI:88069"/>
        <dbReference type="ChEBI" id="CHEBI:90151"/>
    </reaction>
    <physiologicalReaction direction="left-to-right" evidence="36">
        <dbReference type="Rhea" id="RHEA:48245"/>
    </physiologicalReaction>
</comment>
<evidence type="ECO:0000256" key="18">
    <source>
        <dbReference type="ARBA" id="ARBA00022968"/>
    </source>
</evidence>
<dbReference type="CDD" id="cd23966">
    <property type="entry name" value="GT29_ST3GAL1_2"/>
    <property type="match status" value="1"/>
</dbReference>
<evidence type="ECO:0000256" key="13">
    <source>
        <dbReference type="ARBA" id="ARBA00022692"/>
    </source>
</evidence>
<evidence type="ECO:0000256" key="16">
    <source>
        <dbReference type="ARBA" id="ARBA00022771"/>
    </source>
</evidence>
<keyword evidence="17" id="KW-0862">Zinc</keyword>
<dbReference type="Gene3D" id="1.25.40.20">
    <property type="entry name" value="Ankyrin repeat-containing domain"/>
    <property type="match status" value="1"/>
</dbReference>
<gene>
    <name evidence="55" type="ORF">Y1Q_0013721</name>
</gene>
<dbReference type="EC" id="2.4.3.4" evidence="30"/>
<comment type="catalytic activity">
    <reaction evidence="27">
        <text>a beta-D-galactosyl-(1-&gt;3)-N-acetyl-alpha-D-galactosaminyl derivative + CMP-N-acetyl-beta-neuraminate = an N-acetyl-alpha-neuraminyl-(2-&gt;3)-beta-D-galactosyl-(1-&gt;3)-N-acetyl-alpha-D-galactosaminyl derivative + CMP + H(+)</text>
        <dbReference type="Rhea" id="RHEA:21616"/>
        <dbReference type="ChEBI" id="CHEBI:15378"/>
        <dbReference type="ChEBI" id="CHEBI:57812"/>
        <dbReference type="ChEBI" id="CHEBI:60377"/>
        <dbReference type="ChEBI" id="CHEBI:133470"/>
        <dbReference type="ChEBI" id="CHEBI:139596"/>
        <dbReference type="EC" id="2.4.3.4"/>
    </reaction>
    <physiologicalReaction direction="left-to-right" evidence="27">
        <dbReference type="Rhea" id="RHEA:21617"/>
    </physiologicalReaction>
</comment>
<dbReference type="InterPro" id="IPR038578">
    <property type="entry name" value="GT29-like_sf"/>
</dbReference>
<dbReference type="InterPro" id="IPR027267">
    <property type="entry name" value="AH/BAR_dom_sf"/>
</dbReference>
<evidence type="ECO:0000256" key="41">
    <source>
        <dbReference type="ARBA" id="ARBA00072373"/>
    </source>
</evidence>
<dbReference type="CDD" id="cd11821">
    <property type="entry name" value="SH3_ASAP"/>
    <property type="match status" value="1"/>
</dbReference>
<evidence type="ECO:0000259" key="52">
    <source>
        <dbReference type="PROSITE" id="PS50002"/>
    </source>
</evidence>
<evidence type="ECO:0000256" key="20">
    <source>
        <dbReference type="ARBA" id="ARBA00023034"/>
    </source>
</evidence>
<evidence type="ECO:0000256" key="34">
    <source>
        <dbReference type="ARBA" id="ARBA00043673"/>
    </source>
</evidence>
<dbReference type="eggNOG" id="KOG0521">
    <property type="taxonomic scope" value="Eukaryota"/>
</dbReference>
<dbReference type="SUPFAM" id="SSF48403">
    <property type="entry name" value="Ankyrin repeat"/>
    <property type="match status" value="1"/>
</dbReference>
<evidence type="ECO:0000256" key="21">
    <source>
        <dbReference type="ARBA" id="ARBA00023043"/>
    </source>
</evidence>
<keyword evidence="12" id="KW-0808">Transferase</keyword>
<evidence type="ECO:0000256" key="22">
    <source>
        <dbReference type="ARBA" id="ARBA00023054"/>
    </source>
</evidence>
<dbReference type="InterPro" id="IPR038508">
    <property type="entry name" value="ArfGAP_dom_sf"/>
</dbReference>
<feature type="region of interest" description="Disordered" evidence="51">
    <location>
        <begin position="903"/>
        <end position="940"/>
    </location>
</feature>
<dbReference type="FunFam" id="3.90.1480.20:FF:000002">
    <property type="entry name" value="CMP-N-acetylneuraminate-beta-galactosamide- alpha-2,3-sialyltransferase 2"/>
    <property type="match status" value="1"/>
</dbReference>
<dbReference type="SUPFAM" id="SSF50044">
    <property type="entry name" value="SH3-domain"/>
    <property type="match status" value="1"/>
</dbReference>
<dbReference type="InterPro" id="IPR036770">
    <property type="entry name" value="Ankyrin_rpt-contain_sf"/>
</dbReference>
<feature type="domain" description="Arf-GAP" evidence="54">
    <location>
        <begin position="436"/>
        <end position="557"/>
    </location>
</feature>
<keyword evidence="9" id="KW-0963">Cytoplasm</keyword>
<dbReference type="InterPro" id="IPR037278">
    <property type="entry name" value="ARFGAP/RecO"/>
</dbReference>
<feature type="region of interest" description="Disordered" evidence="51">
    <location>
        <begin position="742"/>
        <end position="763"/>
    </location>
</feature>
<evidence type="ECO:0000256" key="3">
    <source>
        <dbReference type="ARBA" id="ARBA00004613"/>
    </source>
</evidence>
<dbReference type="PROSITE" id="PS50297">
    <property type="entry name" value="ANK_REP_REGION"/>
    <property type="match status" value="1"/>
</dbReference>
<keyword evidence="15" id="KW-0677">Repeat</keyword>
<evidence type="ECO:0000256" key="48">
    <source>
        <dbReference type="PROSITE-ProRule" id="PRU00192"/>
    </source>
</evidence>
<evidence type="ECO:0000313" key="56">
    <source>
        <dbReference type="Proteomes" id="UP000050525"/>
    </source>
</evidence>
<dbReference type="InterPro" id="IPR035836">
    <property type="entry name" value="ASAP1-like_SH3"/>
</dbReference>
<evidence type="ECO:0000259" key="54">
    <source>
        <dbReference type="PROSITE" id="PS50115"/>
    </source>
</evidence>
<dbReference type="Pfam" id="PF01412">
    <property type="entry name" value="ArfGap"/>
    <property type="match status" value="1"/>
</dbReference>
<evidence type="ECO:0000259" key="53">
    <source>
        <dbReference type="PROSITE" id="PS50003"/>
    </source>
</evidence>
<evidence type="ECO:0000256" key="10">
    <source>
        <dbReference type="ARBA" id="ARBA00022525"/>
    </source>
</evidence>
<dbReference type="InterPro" id="IPR036028">
    <property type="entry name" value="SH3-like_dom_sf"/>
</dbReference>
<evidence type="ECO:0000256" key="31">
    <source>
        <dbReference type="ARBA" id="ARBA00042448"/>
    </source>
</evidence>
<comment type="similarity">
    <text evidence="6">Belongs to the glycosyltransferase 29 family.</text>
</comment>
<dbReference type="SUPFAM" id="SSF103657">
    <property type="entry name" value="BAR/IMD domain-like"/>
    <property type="match status" value="1"/>
</dbReference>
<keyword evidence="56" id="KW-1185">Reference proteome</keyword>
<comment type="subcellular location">
    <subcellularLocation>
        <location evidence="2">Cytoplasm</location>
    </subcellularLocation>
    <subcellularLocation>
        <location evidence="1">Golgi apparatus membrane</location>
        <topology evidence="1">Single-pass type II membrane protein</topology>
    </subcellularLocation>
    <subcellularLocation>
        <location evidence="28">Golgi apparatus</location>
        <location evidence="28">Golgi stack membrane</location>
    </subcellularLocation>
    <subcellularLocation>
        <location evidence="3">Secreted</location>
    </subcellularLocation>
</comment>
<dbReference type="SMART" id="SM00326">
    <property type="entry name" value="SH3"/>
    <property type="match status" value="1"/>
</dbReference>
<dbReference type="Pfam" id="PF16746">
    <property type="entry name" value="BAR_3"/>
    <property type="match status" value="1"/>
</dbReference>
<dbReference type="Gene3D" id="2.30.29.30">
    <property type="entry name" value="Pleckstrin-homology domain (PH domain)/Phosphotyrosine-binding domain (PTB)"/>
    <property type="match status" value="1"/>
</dbReference>
<dbReference type="Pfam" id="PF14604">
    <property type="entry name" value="SH3_9"/>
    <property type="match status" value="1"/>
</dbReference>
<dbReference type="Gene3D" id="3.90.1480.20">
    <property type="entry name" value="Glycosyl transferase family 29"/>
    <property type="match status" value="1"/>
</dbReference>
<evidence type="ECO:0000256" key="49">
    <source>
        <dbReference type="PROSITE-ProRule" id="PRU00288"/>
    </source>
</evidence>
<keyword evidence="14" id="KW-0479">Metal-binding</keyword>
<dbReference type="SUPFAM" id="SSF50729">
    <property type="entry name" value="PH domain-like"/>
    <property type="match status" value="1"/>
</dbReference>
<dbReference type="PANTHER" id="PTHR45854:SF5">
    <property type="entry name" value="ARF-GAP WITH SH3 DOMAIN, ANK REPEAT AND PH DOMAIN-CONTAINING PROTEIN 1-LIKE"/>
    <property type="match status" value="1"/>
</dbReference>
<keyword evidence="7 48" id="KW-0728">SH3 domain</keyword>
<dbReference type="FunFam" id="1.10.220.150:FF:000002">
    <property type="entry name" value="arf-GAP with SH3 domain, ANK repeat and PH domain-containing protein 1"/>
    <property type="match status" value="1"/>
</dbReference>
<dbReference type="FunFam" id="1.25.40.20:FF:000006">
    <property type="entry name" value="Arf-GAP with SH3 domain, ANK repeat and PH domain-containing protein 2"/>
    <property type="match status" value="1"/>
</dbReference>
<comment type="catalytic activity">
    <reaction evidence="37">
        <text>ganglioside GM1 (d18:1(4E)/18:0) + CMP-N-acetyl-beta-neuraminate = ganglioside GD1a (18:1(4E)/18:0) + CMP + H(+)</text>
        <dbReference type="Rhea" id="RHEA:48248"/>
        <dbReference type="ChEBI" id="CHEBI:15378"/>
        <dbReference type="ChEBI" id="CHEBI:57812"/>
        <dbReference type="ChEBI" id="CHEBI:60377"/>
        <dbReference type="ChEBI" id="CHEBI:73110"/>
        <dbReference type="ChEBI" id="CHEBI:90153"/>
    </reaction>
    <physiologicalReaction direction="left-to-right" evidence="37">
        <dbReference type="Rhea" id="RHEA:48249"/>
    </physiologicalReaction>
</comment>
<dbReference type="InterPro" id="IPR043593">
    <property type="entry name" value="ASAP"/>
</dbReference>
<dbReference type="GO" id="GO:0005096">
    <property type="term" value="F:GTPase activator activity"/>
    <property type="evidence" value="ECO:0007669"/>
    <property type="project" value="UniProtKB-KW"/>
</dbReference>
<evidence type="ECO:0000256" key="51">
    <source>
        <dbReference type="SAM" id="MobiDB-lite"/>
    </source>
</evidence>
<comment type="subunit">
    <text evidence="40">Homodimer; disulfide-linked. Homodimer formation occurs in the endoplasmic reticulum.</text>
</comment>
<keyword evidence="24" id="KW-0472">Membrane</keyword>
<evidence type="ECO:0000256" key="6">
    <source>
        <dbReference type="ARBA" id="ARBA00006003"/>
    </source>
</evidence>
<dbReference type="FunFam" id="2.30.30.40:FF:000012">
    <property type="entry name" value="Arf-GAP with SH3 domain, ANK repeat and PH domain-containing protein 2"/>
    <property type="match status" value="1"/>
</dbReference>
<evidence type="ECO:0000256" key="44">
    <source>
        <dbReference type="ARBA" id="ARBA00081228"/>
    </source>
</evidence>
<dbReference type="PROSITE" id="PS50003">
    <property type="entry name" value="PH_DOMAIN"/>
    <property type="match status" value="1"/>
</dbReference>
<evidence type="ECO:0000256" key="37">
    <source>
        <dbReference type="ARBA" id="ARBA00047509"/>
    </source>
</evidence>
<dbReference type="Gene3D" id="2.30.30.40">
    <property type="entry name" value="SH3 Domains"/>
    <property type="match status" value="1"/>
</dbReference>
<evidence type="ECO:0000256" key="47">
    <source>
        <dbReference type="PROSITE-ProRule" id="PRU00023"/>
    </source>
</evidence>
<evidence type="ECO:0000256" key="26">
    <source>
        <dbReference type="ARBA" id="ARBA00023180"/>
    </source>
</evidence>
<comment type="catalytic activity">
    <reaction evidence="34">
        <text>a ganglioside GA1 (d18:1(4E)) + CMP-N-acetyl-beta-neuraminate = a ganglioside GM1b (d18:1(4E)) + CMP + H(+)</text>
        <dbReference type="Rhea" id="RHEA:47560"/>
        <dbReference type="ChEBI" id="CHEBI:15378"/>
        <dbReference type="ChEBI" id="CHEBI:27938"/>
        <dbReference type="ChEBI" id="CHEBI:57812"/>
        <dbReference type="ChEBI" id="CHEBI:60377"/>
        <dbReference type="ChEBI" id="CHEBI:78568"/>
    </reaction>
    <physiologicalReaction direction="left-to-right" evidence="34">
        <dbReference type="Rhea" id="RHEA:47561"/>
    </physiologicalReaction>
</comment>
<dbReference type="PRINTS" id="PR00405">
    <property type="entry name" value="REVINTRACTNG"/>
</dbReference>
<feature type="coiled-coil region" evidence="50">
    <location>
        <begin position="167"/>
        <end position="194"/>
    </location>
</feature>
<dbReference type="InterPro" id="IPR001675">
    <property type="entry name" value="Glyco_trans_29"/>
</dbReference>
<sequence>MEAETIIRDRRICSNCRMPELISVCDFISQALEDLSSPTTSSFTSYMSKCRATVCSLEEALDSDRAVLQKMRKATKAEHASGQDLLSHMDAHIVGQERFSMNYQNEGEEQLAGTFTCFAEFSRELLTPIKSLLQSLSHNINFPLDSLVKGDLKEVKGDFRKPFEKAWKDYETKLIKIEKEKRELAKQYGMVRNEVMGGEIAEEMEKERRMFQLNMCEYLIKVNEIKTKKGVDLLQNYIKHCNSQFNFFQECLRTTEKLKQFIKKLTPELQSMKVRQDKEKKQLCSLRDQLKTALQLEQKEDSVSKQLGYNMHQLQGNKTYGTEKSGSLFKKSDGLRKVWQKRKCTVRNGYLTISHSTLHRSPAKLNLLTCQVKPNLDDRKCFDLISHNRTYHFLAEDEQECIAWISVLSNSKEEALNVAFNRGQGSGENSMEELTRAIIEEIKCLPGNRACCDCSSPDPTWLSINLGILICIECSGIHREMGVHLSRIQSLSLDKLATSELLLAKNIGNSGFNNIVEANLPSSSLKPATHSDMALRKDYIISKYAERKYAKRSSESSTALHRGLLKAIRSKDIFTLLQAYAEKMDLDDPVLEPTGEPGETLLHLAVLQSDRTSLHIVDFLVQNSGSLVKQTVKGNTPLHYCCLYNKPECIKLFLRAKANIAITNNVGETALDVAKRMRHSLCEELLLQSQNNQFNMRVHVEYEWRLGQDDMYESDDDLDEKLSPVKKEQVFRPQSYQSLTTASKQWAKGPSIAPQGKQHDLYATPTAHPRNLAELAAPMSPPCVPPLPPRGIIRAPNVPPPPPPTRLPVFADDTTTRKIPPLNVNIKHKRTSSEPVPWVPLSPVPSSQASLATDSGPFLPPKFHFTEGISKRRLSTGSHQHPSLPTPMTISQQAAQKRVEMLCPPDPSKGQRLISHHPSQEPGPGSAVSQDVPPLLPRRGSLNKSPLRRVRALYNCVGDREDELTFSLGEIIVVAEEEDSQWWNGWIEGQPHRKGVFPVSYVHIVRCSPCRWCFSFMCSAPPAKLCSCASCVADLNSSAWFNEHYDAAINPVLTVQTQEISPDVLQWWLKLQGSQSRTQLQGIIRHMFDILPSPVTGVMDTAGCRTCAVVGNSGKLKGSSHGTEIDSHDWVLRMNRAQTVGFEKDVGTRTTHHFMYPESAMNLQHGVHLVLVPFKLQDLKWVTSAFSTGELTFTYTKVKQFIKADRSKVLILNPAFLKYIHDNWTQHHGKYPSTGLTALLFALHICDQVSVFGFGADSNGKWHHYWEENRFSGAFRRTGVHDADFELSLIKKLVAEGQISLYN</sequence>
<evidence type="ECO:0000256" key="15">
    <source>
        <dbReference type="ARBA" id="ARBA00022737"/>
    </source>
</evidence>
<dbReference type="GO" id="GO:0006629">
    <property type="term" value="P:lipid metabolic process"/>
    <property type="evidence" value="ECO:0007669"/>
    <property type="project" value="UniProtKB-KW"/>
</dbReference>
<dbReference type="CDD" id="cd13251">
    <property type="entry name" value="PH_ASAP"/>
    <property type="match status" value="1"/>
</dbReference>
<dbReference type="SMART" id="SM00248">
    <property type="entry name" value="ANK"/>
    <property type="match status" value="2"/>
</dbReference>
<dbReference type="PROSITE" id="PS50002">
    <property type="entry name" value="SH3"/>
    <property type="match status" value="1"/>
</dbReference>
<evidence type="ECO:0000256" key="38">
    <source>
        <dbReference type="ARBA" id="ARBA00052027"/>
    </source>
</evidence>
<dbReference type="GO" id="GO:0005576">
    <property type="term" value="C:extracellular region"/>
    <property type="evidence" value="ECO:0007669"/>
    <property type="project" value="UniProtKB-SubCell"/>
</dbReference>
<dbReference type="InterPro" id="IPR001452">
    <property type="entry name" value="SH3_domain"/>
</dbReference>